<proteinExistence type="predicted"/>
<dbReference type="HOGENOM" id="CLU_2986509_0_0_11"/>
<evidence type="ECO:0000313" key="2">
    <source>
        <dbReference type="Proteomes" id="UP000000637"/>
    </source>
</evidence>
<dbReference type="EMBL" id="CP000474">
    <property type="protein sequence ID" value="ABM06939.1"/>
    <property type="molecule type" value="Genomic_DNA"/>
</dbReference>
<dbReference type="STRING" id="290340.AAur_0542"/>
<organism evidence="1 2">
    <name type="scientific">Paenarthrobacter aurescens (strain TC1)</name>
    <dbReference type="NCBI Taxonomy" id="290340"/>
    <lineage>
        <taxon>Bacteria</taxon>
        <taxon>Bacillati</taxon>
        <taxon>Actinomycetota</taxon>
        <taxon>Actinomycetes</taxon>
        <taxon>Micrococcales</taxon>
        <taxon>Micrococcaceae</taxon>
        <taxon>Paenarthrobacter</taxon>
    </lineage>
</organism>
<dbReference type="AlphaFoldDB" id="A1R288"/>
<evidence type="ECO:0000313" key="1">
    <source>
        <dbReference type="EMBL" id="ABM06939.1"/>
    </source>
</evidence>
<protein>
    <submittedName>
        <fullName evidence="1">Uncharacterized protein</fullName>
    </submittedName>
</protein>
<reference evidence="1 2" key="1">
    <citation type="journal article" date="2006" name="PLoS Genet.">
        <title>Secrets of soil survival revealed by the genome sequence of Arthrobacter aurescens TC1.</title>
        <authorList>
            <person name="Mongodin E.F."/>
            <person name="Shapir N."/>
            <person name="Daugherty S.C."/>
            <person name="DeBoy R.T."/>
            <person name="Emerson J.B."/>
            <person name="Shvartzbeyn A."/>
            <person name="Radune D."/>
            <person name="Vamathevan J."/>
            <person name="Riggs F."/>
            <person name="Grinberg V."/>
            <person name="Khouri H."/>
            <person name="Wackett L.P."/>
            <person name="Nelson K.E."/>
            <person name="Sadowsky M.J."/>
        </authorList>
    </citation>
    <scope>NUCLEOTIDE SEQUENCE [LARGE SCALE GENOMIC DNA]</scope>
    <source>
        <strain evidence="1 2">TC1</strain>
    </source>
</reference>
<name>A1R288_PAEAT</name>
<dbReference type="RefSeq" id="WP_011773298.1">
    <property type="nucleotide sequence ID" value="NC_008711.1"/>
</dbReference>
<gene>
    <name evidence="1" type="ordered locus">AAur_0542</name>
</gene>
<keyword evidence="2" id="KW-1185">Reference proteome</keyword>
<dbReference type="Proteomes" id="UP000000637">
    <property type="component" value="Chromosome"/>
</dbReference>
<accession>A1R288</accession>
<dbReference type="KEGG" id="aau:AAur_0542"/>
<sequence>MSNAVGNFRQADLTDLARAHSTFAAADELGGDAATDAPATSPLCIGIIVGATLGAGC</sequence>